<dbReference type="PANTHER" id="PTHR33514">
    <property type="entry name" value="PROTEIN ABCI12, CHLOROPLASTIC"/>
    <property type="match status" value="1"/>
</dbReference>
<feature type="transmembrane region" description="Helical" evidence="5">
    <location>
        <begin position="64"/>
        <end position="81"/>
    </location>
</feature>
<keyword evidence="2 5" id="KW-0812">Transmembrane</keyword>
<protein>
    <submittedName>
        <fullName evidence="6">Cobalt transport protein</fullName>
    </submittedName>
</protein>
<evidence type="ECO:0000256" key="3">
    <source>
        <dbReference type="ARBA" id="ARBA00022989"/>
    </source>
</evidence>
<dbReference type="Pfam" id="PF02361">
    <property type="entry name" value="CbiQ"/>
    <property type="match status" value="1"/>
</dbReference>
<proteinExistence type="predicted"/>
<feature type="transmembrane region" description="Helical" evidence="5">
    <location>
        <begin position="101"/>
        <end position="122"/>
    </location>
</feature>
<dbReference type="GO" id="GO:0005886">
    <property type="term" value="C:plasma membrane"/>
    <property type="evidence" value="ECO:0007669"/>
    <property type="project" value="TreeGrafter"/>
</dbReference>
<name>A0A226BXT6_9FIRM</name>
<feature type="transmembrane region" description="Helical" evidence="5">
    <location>
        <begin position="20"/>
        <end position="52"/>
    </location>
</feature>
<evidence type="ECO:0000313" key="7">
    <source>
        <dbReference type="Proteomes" id="UP000214588"/>
    </source>
</evidence>
<dbReference type="AlphaFoldDB" id="A0A226BXT6"/>
<evidence type="ECO:0000256" key="2">
    <source>
        <dbReference type="ARBA" id="ARBA00022692"/>
    </source>
</evidence>
<dbReference type="OrthoDB" id="1707244at2"/>
<accession>A0A226BXT6</accession>
<dbReference type="EMBL" id="NIQC01000011">
    <property type="protein sequence ID" value="OWZ83838.1"/>
    <property type="molecule type" value="Genomic_DNA"/>
</dbReference>
<organism evidence="6 7">
    <name type="scientific">Natranaerobius trueperi</name>
    <dbReference type="NCBI Taxonomy" id="759412"/>
    <lineage>
        <taxon>Bacteria</taxon>
        <taxon>Bacillati</taxon>
        <taxon>Bacillota</taxon>
        <taxon>Clostridia</taxon>
        <taxon>Natranaerobiales</taxon>
        <taxon>Natranaerobiaceae</taxon>
        <taxon>Natranaerobius</taxon>
    </lineage>
</organism>
<keyword evidence="3 5" id="KW-1133">Transmembrane helix</keyword>
<keyword evidence="4 5" id="KW-0472">Membrane</keyword>
<evidence type="ECO:0000313" key="6">
    <source>
        <dbReference type="EMBL" id="OWZ83838.1"/>
    </source>
</evidence>
<gene>
    <name evidence="6" type="ORF">CDO51_06275</name>
</gene>
<evidence type="ECO:0000256" key="1">
    <source>
        <dbReference type="ARBA" id="ARBA00004141"/>
    </source>
</evidence>
<reference evidence="6 7" key="1">
    <citation type="submission" date="2017-06" db="EMBL/GenBank/DDBJ databases">
        <title>Draft Genome Sequence of Natranaerobius trueperi halophilic, alkalithermophilic bacteria from soda lakes.</title>
        <authorList>
            <person name="Zhao B."/>
        </authorList>
    </citation>
    <scope>NUCLEOTIDE SEQUENCE [LARGE SCALE GENOMIC DNA]</scope>
    <source>
        <strain evidence="6 7">DSM 18760</strain>
    </source>
</reference>
<dbReference type="Proteomes" id="UP000214588">
    <property type="component" value="Unassembled WGS sequence"/>
</dbReference>
<sequence>MTHVTQKREQMNQYDPRTKLVIVMCISSLAVLLQDILLMTGVLIVAFGFSFYFKSDVIKALYKLRRFFWVFVAMLFIQSVFTTGGKELISIGDFTLVSSLGLFRGISIILRVMIIIVSATIMTTSSSRDIVQGLYQWKIPYELTFMVAVAIRFLPLLKEEVEDMVIAIQLRGLELEKIPMGQKIKIYSYLLMPMIASVMGKAKDLSIAVEMRGFRAYPYRTSFRQLNLAIKDYAVMTFTTIITITVMWFYFVHWRYV</sequence>
<evidence type="ECO:0000256" key="4">
    <source>
        <dbReference type="ARBA" id="ARBA00023136"/>
    </source>
</evidence>
<dbReference type="RefSeq" id="WP_089023445.1">
    <property type="nucleotide sequence ID" value="NZ_NIQC01000011.1"/>
</dbReference>
<evidence type="ECO:0000256" key="5">
    <source>
        <dbReference type="SAM" id="Phobius"/>
    </source>
</evidence>
<keyword evidence="7" id="KW-1185">Reference proteome</keyword>
<comment type="caution">
    <text evidence="6">The sequence shown here is derived from an EMBL/GenBank/DDBJ whole genome shotgun (WGS) entry which is preliminary data.</text>
</comment>
<comment type="subcellular location">
    <subcellularLocation>
        <location evidence="1">Membrane</location>
        <topology evidence="1">Multi-pass membrane protein</topology>
    </subcellularLocation>
</comment>
<dbReference type="PANTHER" id="PTHR33514:SF13">
    <property type="entry name" value="PROTEIN ABCI12, CHLOROPLASTIC"/>
    <property type="match status" value="1"/>
</dbReference>
<dbReference type="InterPro" id="IPR003339">
    <property type="entry name" value="ABC/ECF_trnsptr_transmembrane"/>
</dbReference>
<dbReference type="CDD" id="cd16914">
    <property type="entry name" value="EcfT"/>
    <property type="match status" value="1"/>
</dbReference>
<feature type="transmembrane region" description="Helical" evidence="5">
    <location>
        <begin position="233"/>
        <end position="251"/>
    </location>
</feature>